<reference evidence="1" key="1">
    <citation type="journal article" date="2015" name="Proc. Natl. Acad. Sci. U.S.A.">
        <title>Networks of energetic and metabolic interactions define dynamics in microbial communities.</title>
        <authorList>
            <person name="Embree M."/>
            <person name="Liu J.K."/>
            <person name="Al-Bassam M.M."/>
            <person name="Zengler K."/>
        </authorList>
    </citation>
    <scope>NUCLEOTIDE SEQUENCE</scope>
</reference>
<accession>A0A0W8FF08</accession>
<proteinExistence type="predicted"/>
<comment type="caution">
    <text evidence="1">The sequence shown here is derived from an EMBL/GenBank/DDBJ whole genome shotgun (WGS) entry which is preliminary data.</text>
</comment>
<dbReference type="EMBL" id="LNQE01001283">
    <property type="protein sequence ID" value="KUG19494.1"/>
    <property type="molecule type" value="Genomic_DNA"/>
</dbReference>
<sequence length="53" mass="5350">MKNIAGRGVSLILLKDGLLARLFDGHMAGTEAIGSSGGVTCTFAARSEGDGRA</sequence>
<name>A0A0W8FF08_9ZZZZ</name>
<dbReference type="AlphaFoldDB" id="A0A0W8FF08"/>
<evidence type="ECO:0000313" key="1">
    <source>
        <dbReference type="EMBL" id="KUG19494.1"/>
    </source>
</evidence>
<protein>
    <submittedName>
        <fullName evidence="1">Uncharacterized protein</fullName>
    </submittedName>
</protein>
<organism evidence="1">
    <name type="scientific">hydrocarbon metagenome</name>
    <dbReference type="NCBI Taxonomy" id="938273"/>
    <lineage>
        <taxon>unclassified sequences</taxon>
        <taxon>metagenomes</taxon>
        <taxon>ecological metagenomes</taxon>
    </lineage>
</organism>
<gene>
    <name evidence="1" type="ORF">ASZ90_010782</name>
</gene>